<proteinExistence type="evidence at transcript level"/>
<evidence type="ECO:0000313" key="1">
    <source>
        <dbReference type="EMBL" id="BAJ87355.1"/>
    </source>
</evidence>
<dbReference type="AlphaFoldDB" id="F2CWY4"/>
<organism evidence="1">
    <name type="scientific">Hordeum vulgare subsp. vulgare</name>
    <name type="common">Domesticated barley</name>
    <dbReference type="NCBI Taxonomy" id="112509"/>
    <lineage>
        <taxon>Eukaryota</taxon>
        <taxon>Viridiplantae</taxon>
        <taxon>Streptophyta</taxon>
        <taxon>Embryophyta</taxon>
        <taxon>Tracheophyta</taxon>
        <taxon>Spermatophyta</taxon>
        <taxon>Magnoliopsida</taxon>
        <taxon>Liliopsida</taxon>
        <taxon>Poales</taxon>
        <taxon>Poaceae</taxon>
        <taxon>BOP clade</taxon>
        <taxon>Pooideae</taxon>
        <taxon>Triticodae</taxon>
        <taxon>Triticeae</taxon>
        <taxon>Hordeinae</taxon>
        <taxon>Hordeum</taxon>
    </lineage>
</organism>
<name>F2CWY4_HORVV</name>
<reference evidence="1" key="1">
    <citation type="journal article" date="2011" name="Plant Physiol.">
        <title>Comprehensive sequence analysis of 24,783 barley full-length cDNAs derived from 12 clone libraries.</title>
        <authorList>
            <person name="Matsumoto T."/>
            <person name="Tanaka T."/>
            <person name="Sakai H."/>
            <person name="Amano N."/>
            <person name="Kanamori H."/>
            <person name="Kurita K."/>
            <person name="Kikuta A."/>
            <person name="Kamiya K."/>
            <person name="Yamamoto M."/>
            <person name="Ikawa H."/>
            <person name="Fujii N."/>
            <person name="Hori K."/>
            <person name="Itoh T."/>
            <person name="Sato K."/>
        </authorList>
    </citation>
    <scope>NUCLEOTIDE SEQUENCE</scope>
    <source>
        <tissue evidence="1">Shoot</tissue>
    </source>
</reference>
<sequence>MQACCARSHQSSSSTIESTRNRSICKLASTIIHPAVRLLACLLVEKGARCEAGVEGTCPLLIGSPAN</sequence>
<accession>F2CWY4</accession>
<dbReference type="EMBL" id="AK356137">
    <property type="protein sequence ID" value="BAJ87355.1"/>
    <property type="molecule type" value="mRNA"/>
</dbReference>
<protein>
    <submittedName>
        <fullName evidence="1">Predicted protein</fullName>
    </submittedName>
</protein>